<gene>
    <name evidence="7" type="ordered locus">Selin_0550</name>
</gene>
<keyword evidence="2 5" id="KW-0808">Transferase</keyword>
<dbReference type="Pfam" id="PF01189">
    <property type="entry name" value="Methyltr_RsmB-F"/>
    <property type="match status" value="1"/>
</dbReference>
<evidence type="ECO:0000256" key="1">
    <source>
        <dbReference type="ARBA" id="ARBA00022603"/>
    </source>
</evidence>
<dbReference type="InterPro" id="IPR029063">
    <property type="entry name" value="SAM-dependent_MTases_sf"/>
</dbReference>
<keyword evidence="4 5" id="KW-0694">RNA-binding</keyword>
<dbReference type="Gene3D" id="1.10.940.10">
    <property type="entry name" value="NusB-like"/>
    <property type="match status" value="1"/>
</dbReference>
<dbReference type="KEGG" id="din:Selin_0550"/>
<name>E6W0W6_DESIS</name>
<reference evidence="7 8" key="1">
    <citation type="submission" date="2010-12" db="EMBL/GenBank/DDBJ databases">
        <title>Complete sequence of Desulfurispirillum indicum S5.</title>
        <authorList>
            <consortium name="US DOE Joint Genome Institute"/>
            <person name="Lucas S."/>
            <person name="Copeland A."/>
            <person name="Lapidus A."/>
            <person name="Cheng J.-F."/>
            <person name="Goodwin L."/>
            <person name="Pitluck S."/>
            <person name="Chertkov O."/>
            <person name="Held B."/>
            <person name="Detter J.C."/>
            <person name="Han C."/>
            <person name="Tapia R."/>
            <person name="Land M."/>
            <person name="Hauser L."/>
            <person name="Kyrpides N."/>
            <person name="Ivanova N."/>
            <person name="Mikhailova N."/>
            <person name="Haggblom M."/>
            <person name="Rauschenbach I."/>
            <person name="Bini E."/>
            <person name="Woyke T."/>
        </authorList>
    </citation>
    <scope>NUCLEOTIDE SEQUENCE [LARGE SCALE GENOMIC DNA]</scope>
    <source>
        <strain evidence="8">ATCC BAA-1389 / DSM 22839 / S5</strain>
    </source>
</reference>
<dbReference type="GO" id="GO:0001510">
    <property type="term" value="P:RNA methylation"/>
    <property type="evidence" value="ECO:0007669"/>
    <property type="project" value="InterPro"/>
</dbReference>
<dbReference type="InParanoid" id="E6W0W6"/>
<dbReference type="PANTHER" id="PTHR22807">
    <property type="entry name" value="NOP2 YEAST -RELATED NOL1/NOP2/FMU SUN DOMAIN-CONTAINING"/>
    <property type="match status" value="1"/>
</dbReference>
<feature type="active site" description="Nucleophile" evidence="5">
    <location>
        <position position="343"/>
    </location>
</feature>
<dbReference type="CDD" id="cd02440">
    <property type="entry name" value="AdoMet_MTases"/>
    <property type="match status" value="1"/>
</dbReference>
<proteinExistence type="inferred from homology"/>
<dbReference type="InterPro" id="IPR023267">
    <property type="entry name" value="RCMT"/>
</dbReference>
<evidence type="ECO:0000259" key="6">
    <source>
        <dbReference type="PROSITE" id="PS51686"/>
    </source>
</evidence>
<dbReference type="EMBL" id="CP002432">
    <property type="protein sequence ID" value="ADU65298.1"/>
    <property type="molecule type" value="Genomic_DNA"/>
</dbReference>
<keyword evidence="8" id="KW-1185">Reference proteome</keyword>
<dbReference type="STRING" id="653733.Selin_0550"/>
<dbReference type="HOGENOM" id="CLU_005316_0_3_0"/>
<sequence length="417" mass="46465">MSAASAKVYLRETAGILTAFFSAQPFSIKAVLGKLPPEQRGNFREMVSGAFRQLLLLESILKASCDRPLRELEPFVKALLVLSVYRIYFLQDPDYTVVDEANGLCAHDGQKSFVNGVLRNVTRYRKPLEHFIYHGKDTDRHLSERFSVPRWIVEELRVSRGDYASILEGLNQPQKTFVRNGRYLRRAATVQDDLRQGAAVISPGGFLSVLHLGVGSGHDVLDMGCAPGAKFFLLQELDPRSLTGCDISVKRLGTMYAEAERLGLPRPHLICGDGMSPPFADESFDRLYLDVPCTASGTFTKHPEGKFLRTPQGLEELLVTQRALLARTFHLLRPGGVLCYATCSVFDRENDGVVAWFCAQESRARVLRPSVGLEDVDASCRHLLADSLEITPHGFFLNPAAHGLDGFYFSFIERQQP</sequence>
<keyword evidence="3 5" id="KW-0949">S-adenosyl-L-methionine</keyword>
<dbReference type="eggNOG" id="COG0781">
    <property type="taxonomic scope" value="Bacteria"/>
</dbReference>
<dbReference type="InterPro" id="IPR001678">
    <property type="entry name" value="MeTrfase_RsmB-F_NOP2_dom"/>
</dbReference>
<dbReference type="AlphaFoldDB" id="E6W0W6"/>
<evidence type="ECO:0000256" key="5">
    <source>
        <dbReference type="PROSITE-ProRule" id="PRU01023"/>
    </source>
</evidence>
<organism evidence="7 8">
    <name type="scientific">Desulfurispirillum indicum (strain ATCC BAA-1389 / DSM 22839 / S5)</name>
    <dbReference type="NCBI Taxonomy" id="653733"/>
    <lineage>
        <taxon>Bacteria</taxon>
        <taxon>Pseudomonadati</taxon>
        <taxon>Chrysiogenota</taxon>
        <taxon>Chrysiogenia</taxon>
        <taxon>Chrysiogenales</taxon>
        <taxon>Chrysiogenaceae</taxon>
        <taxon>Desulfurispirillum</taxon>
    </lineage>
</organism>
<protein>
    <submittedName>
        <fullName evidence="7">Fmu (Sun) domain protein</fullName>
    </submittedName>
</protein>
<dbReference type="PROSITE" id="PS51686">
    <property type="entry name" value="SAM_MT_RSMB_NOP"/>
    <property type="match status" value="1"/>
</dbReference>
<dbReference type="PRINTS" id="PR02008">
    <property type="entry name" value="RCMTFAMILY"/>
</dbReference>
<evidence type="ECO:0000256" key="2">
    <source>
        <dbReference type="ARBA" id="ARBA00022679"/>
    </source>
</evidence>
<accession>E6W0W6</accession>
<dbReference type="InterPro" id="IPR035926">
    <property type="entry name" value="NusB-like_sf"/>
</dbReference>
<dbReference type="InterPro" id="IPR049560">
    <property type="entry name" value="MeTrfase_RsmB-F_NOP2_cat"/>
</dbReference>
<dbReference type="RefSeq" id="WP_013505186.1">
    <property type="nucleotide sequence ID" value="NC_014836.1"/>
</dbReference>
<dbReference type="PANTHER" id="PTHR22807:SF53">
    <property type="entry name" value="RIBOSOMAL RNA SMALL SUBUNIT METHYLTRANSFERASE B-RELATED"/>
    <property type="match status" value="1"/>
</dbReference>
<dbReference type="InterPro" id="IPR006027">
    <property type="entry name" value="NusB_RsmB_TIM44"/>
</dbReference>
<evidence type="ECO:0000256" key="3">
    <source>
        <dbReference type="ARBA" id="ARBA00022691"/>
    </source>
</evidence>
<dbReference type="Proteomes" id="UP000002572">
    <property type="component" value="Chromosome"/>
</dbReference>
<dbReference type="Gene3D" id="3.40.50.150">
    <property type="entry name" value="Vaccinia Virus protein VP39"/>
    <property type="match status" value="1"/>
</dbReference>
<feature type="binding site" evidence="5">
    <location>
        <position position="246"/>
    </location>
    <ligand>
        <name>S-adenosyl-L-methionine</name>
        <dbReference type="ChEBI" id="CHEBI:59789"/>
    </ligand>
</feature>
<dbReference type="Pfam" id="PF01029">
    <property type="entry name" value="NusB"/>
    <property type="match status" value="1"/>
</dbReference>
<keyword evidence="1 5" id="KW-0489">Methyltransferase</keyword>
<feature type="binding site" evidence="5">
    <location>
        <position position="273"/>
    </location>
    <ligand>
        <name>S-adenosyl-L-methionine</name>
        <dbReference type="ChEBI" id="CHEBI:59789"/>
    </ligand>
</feature>
<dbReference type="OrthoDB" id="9810297at2"/>
<comment type="similarity">
    <text evidence="5">Belongs to the class I-like SAM-binding methyltransferase superfamily. RsmB/NOP family.</text>
</comment>
<dbReference type="GO" id="GO:0006355">
    <property type="term" value="P:regulation of DNA-templated transcription"/>
    <property type="evidence" value="ECO:0007669"/>
    <property type="project" value="InterPro"/>
</dbReference>
<dbReference type="GO" id="GO:0003723">
    <property type="term" value="F:RNA binding"/>
    <property type="evidence" value="ECO:0007669"/>
    <property type="project" value="UniProtKB-UniRule"/>
</dbReference>
<dbReference type="eggNOG" id="COG0144">
    <property type="taxonomic scope" value="Bacteria"/>
</dbReference>
<evidence type="ECO:0000313" key="7">
    <source>
        <dbReference type="EMBL" id="ADU65298.1"/>
    </source>
</evidence>
<dbReference type="GO" id="GO:0008173">
    <property type="term" value="F:RNA methyltransferase activity"/>
    <property type="evidence" value="ECO:0007669"/>
    <property type="project" value="InterPro"/>
</dbReference>
<evidence type="ECO:0000256" key="4">
    <source>
        <dbReference type="ARBA" id="ARBA00022884"/>
    </source>
</evidence>
<feature type="domain" description="SAM-dependent MTase RsmB/NOP-type" evidence="6">
    <location>
        <begin position="118"/>
        <end position="415"/>
    </location>
</feature>
<dbReference type="SUPFAM" id="SSF48013">
    <property type="entry name" value="NusB-like"/>
    <property type="match status" value="1"/>
</dbReference>
<feature type="binding site" evidence="5">
    <location>
        <position position="290"/>
    </location>
    <ligand>
        <name>S-adenosyl-L-methionine</name>
        <dbReference type="ChEBI" id="CHEBI:59789"/>
    </ligand>
</feature>
<dbReference type="SUPFAM" id="SSF53335">
    <property type="entry name" value="S-adenosyl-L-methionine-dependent methyltransferases"/>
    <property type="match status" value="1"/>
</dbReference>
<evidence type="ECO:0000313" key="8">
    <source>
        <dbReference type="Proteomes" id="UP000002572"/>
    </source>
</evidence>
<comment type="caution">
    <text evidence="5">Lacks conserved residue(s) required for the propagation of feature annotation.</text>
</comment>